<protein>
    <submittedName>
        <fullName evidence="1">Gti1/Pac2 family-domain-containing protein</fullName>
    </submittedName>
</protein>
<dbReference type="PANTHER" id="PTHR28027">
    <property type="entry name" value="TRANSCRIPTIONAL REGULATOR MIT1"/>
    <property type="match status" value="1"/>
</dbReference>
<sequence length="296" mass="33099">MYQSAASPNITHSALHIRNASDVLVVLEAVRRGILPLITLRLSGSERDQLRSGNVFVWEESIEEGGLVRWTDGRRWSQSKVCAECLIYQEKVKVTEEEKQAKAMRRWVLIISPTSSLINTRPSKSGGLTKQTYSFLFRVPGSCETRKWHVIAYTLWPHRLNLPVIEDYPALRTIHVPTGVFARSKASDIVTTHLSPHIAAQDPNGSSGEGRADRSGPLRVVLLSTFPDHFPAFGSKLPLFDPGRDDGADLVLPPISWLKQPWGSIPVCTVPGAALYFRDSVCQEDRRILDSFRLSF</sequence>
<proteinExistence type="predicted"/>
<dbReference type="EMBL" id="JARIHO010000051">
    <property type="protein sequence ID" value="KAJ7321312.1"/>
    <property type="molecule type" value="Genomic_DNA"/>
</dbReference>
<organism evidence="1 2">
    <name type="scientific">Mycena albidolilacea</name>
    <dbReference type="NCBI Taxonomy" id="1033008"/>
    <lineage>
        <taxon>Eukaryota</taxon>
        <taxon>Fungi</taxon>
        <taxon>Dikarya</taxon>
        <taxon>Basidiomycota</taxon>
        <taxon>Agaricomycotina</taxon>
        <taxon>Agaricomycetes</taxon>
        <taxon>Agaricomycetidae</taxon>
        <taxon>Agaricales</taxon>
        <taxon>Marasmiineae</taxon>
        <taxon>Mycenaceae</taxon>
        <taxon>Mycena</taxon>
    </lineage>
</organism>
<dbReference type="PANTHER" id="PTHR28027:SF1">
    <property type="entry name" value="CAMP INDEPENDENT REGULATORY PROTEIN (AFU_ORTHOLOGUE AFUA_3G09640)"/>
    <property type="match status" value="1"/>
</dbReference>
<gene>
    <name evidence="1" type="ORF">DFH08DRAFT_917264</name>
</gene>
<evidence type="ECO:0000313" key="1">
    <source>
        <dbReference type="EMBL" id="KAJ7321312.1"/>
    </source>
</evidence>
<comment type="caution">
    <text evidence="1">The sequence shown here is derived from an EMBL/GenBank/DDBJ whole genome shotgun (WGS) entry which is preliminary data.</text>
</comment>
<dbReference type="AlphaFoldDB" id="A0AAD6ZFS4"/>
<dbReference type="Pfam" id="PF09729">
    <property type="entry name" value="Gti1_Pac2"/>
    <property type="match status" value="1"/>
</dbReference>
<reference evidence="1" key="1">
    <citation type="submission" date="2023-03" db="EMBL/GenBank/DDBJ databases">
        <title>Massive genome expansion in bonnet fungi (Mycena s.s.) driven by repeated elements and novel gene families across ecological guilds.</title>
        <authorList>
            <consortium name="Lawrence Berkeley National Laboratory"/>
            <person name="Harder C.B."/>
            <person name="Miyauchi S."/>
            <person name="Viragh M."/>
            <person name="Kuo A."/>
            <person name="Thoen E."/>
            <person name="Andreopoulos B."/>
            <person name="Lu D."/>
            <person name="Skrede I."/>
            <person name="Drula E."/>
            <person name="Henrissat B."/>
            <person name="Morin E."/>
            <person name="Kohler A."/>
            <person name="Barry K."/>
            <person name="LaButti K."/>
            <person name="Morin E."/>
            <person name="Salamov A."/>
            <person name="Lipzen A."/>
            <person name="Mereny Z."/>
            <person name="Hegedus B."/>
            <person name="Baldrian P."/>
            <person name="Stursova M."/>
            <person name="Weitz H."/>
            <person name="Taylor A."/>
            <person name="Grigoriev I.V."/>
            <person name="Nagy L.G."/>
            <person name="Martin F."/>
            <person name="Kauserud H."/>
        </authorList>
    </citation>
    <scope>NUCLEOTIDE SEQUENCE</scope>
    <source>
        <strain evidence="1">CBHHK002</strain>
    </source>
</reference>
<name>A0AAD6ZFS4_9AGAR</name>
<dbReference type="GO" id="GO:0003677">
    <property type="term" value="F:DNA binding"/>
    <property type="evidence" value="ECO:0007669"/>
    <property type="project" value="TreeGrafter"/>
</dbReference>
<keyword evidence="2" id="KW-1185">Reference proteome</keyword>
<evidence type="ECO:0000313" key="2">
    <source>
        <dbReference type="Proteomes" id="UP001218218"/>
    </source>
</evidence>
<dbReference type="InterPro" id="IPR018608">
    <property type="entry name" value="Gti1/Pac2"/>
</dbReference>
<accession>A0AAD6ZFS4</accession>
<dbReference type="Proteomes" id="UP001218218">
    <property type="component" value="Unassembled WGS sequence"/>
</dbReference>